<evidence type="ECO:0000313" key="5">
    <source>
        <dbReference type="EMBL" id="GAA4390809.1"/>
    </source>
</evidence>
<dbReference type="PANTHER" id="PTHR30146:SF138">
    <property type="entry name" value="TRANSCRIPTIONAL REGULATORY PROTEIN"/>
    <property type="match status" value="1"/>
</dbReference>
<dbReference type="CDD" id="cd01392">
    <property type="entry name" value="HTH_LacI"/>
    <property type="match status" value="1"/>
</dbReference>
<dbReference type="SUPFAM" id="SSF47413">
    <property type="entry name" value="lambda repressor-like DNA-binding domains"/>
    <property type="match status" value="1"/>
</dbReference>
<accession>A0ABP8JHI3</accession>
<name>A0ABP8JHI3_9ACTN</name>
<proteinExistence type="predicted"/>
<dbReference type="Pfam" id="PF00356">
    <property type="entry name" value="LacI"/>
    <property type="match status" value="1"/>
</dbReference>
<evidence type="ECO:0000256" key="1">
    <source>
        <dbReference type="ARBA" id="ARBA00023015"/>
    </source>
</evidence>
<dbReference type="Pfam" id="PF13377">
    <property type="entry name" value="Peripla_BP_3"/>
    <property type="match status" value="1"/>
</dbReference>
<feature type="domain" description="HTH lacI-type" evidence="4">
    <location>
        <begin position="1"/>
        <end position="62"/>
    </location>
</feature>
<dbReference type="EMBL" id="BAABFR010000023">
    <property type="protein sequence ID" value="GAA4390809.1"/>
    <property type="molecule type" value="Genomic_DNA"/>
</dbReference>
<keyword evidence="2 5" id="KW-0238">DNA-binding</keyword>
<keyword evidence="3" id="KW-0804">Transcription</keyword>
<organism evidence="5 6">
    <name type="scientific">Tsukamurella soli</name>
    <dbReference type="NCBI Taxonomy" id="644556"/>
    <lineage>
        <taxon>Bacteria</taxon>
        <taxon>Bacillati</taxon>
        <taxon>Actinomycetota</taxon>
        <taxon>Actinomycetes</taxon>
        <taxon>Mycobacteriales</taxon>
        <taxon>Tsukamurellaceae</taxon>
        <taxon>Tsukamurella</taxon>
    </lineage>
</organism>
<dbReference type="InterPro" id="IPR000843">
    <property type="entry name" value="HTH_LacI"/>
</dbReference>
<gene>
    <name evidence="5" type="ORF">GCM10023147_19100</name>
</gene>
<evidence type="ECO:0000313" key="6">
    <source>
        <dbReference type="Proteomes" id="UP001500635"/>
    </source>
</evidence>
<evidence type="ECO:0000256" key="2">
    <source>
        <dbReference type="ARBA" id="ARBA00023125"/>
    </source>
</evidence>
<protein>
    <submittedName>
        <fullName evidence="5">LacI family DNA-binding transcriptional regulator</fullName>
    </submittedName>
</protein>
<dbReference type="PROSITE" id="PS50932">
    <property type="entry name" value="HTH_LACI_2"/>
    <property type="match status" value="1"/>
</dbReference>
<dbReference type="SMART" id="SM00354">
    <property type="entry name" value="HTH_LACI"/>
    <property type="match status" value="1"/>
</dbReference>
<keyword evidence="6" id="KW-1185">Reference proteome</keyword>
<dbReference type="SUPFAM" id="SSF53822">
    <property type="entry name" value="Periplasmic binding protein-like I"/>
    <property type="match status" value="1"/>
</dbReference>
<dbReference type="Gene3D" id="1.10.260.40">
    <property type="entry name" value="lambda repressor-like DNA-binding domains"/>
    <property type="match status" value="1"/>
</dbReference>
<evidence type="ECO:0000259" key="4">
    <source>
        <dbReference type="PROSITE" id="PS50932"/>
    </source>
</evidence>
<dbReference type="InterPro" id="IPR046335">
    <property type="entry name" value="LacI/GalR-like_sensor"/>
</dbReference>
<dbReference type="CDD" id="cd06267">
    <property type="entry name" value="PBP1_LacI_sugar_binding-like"/>
    <property type="match status" value="1"/>
</dbReference>
<dbReference type="RefSeq" id="WP_344994312.1">
    <property type="nucleotide sequence ID" value="NZ_BAABFR010000023.1"/>
</dbReference>
<dbReference type="Proteomes" id="UP001500635">
    <property type="component" value="Unassembled WGS sequence"/>
</dbReference>
<comment type="caution">
    <text evidence="5">The sequence shown here is derived from an EMBL/GenBank/DDBJ whole genome shotgun (WGS) entry which is preliminary data.</text>
</comment>
<dbReference type="InterPro" id="IPR028082">
    <property type="entry name" value="Peripla_BP_I"/>
</dbReference>
<evidence type="ECO:0000256" key="3">
    <source>
        <dbReference type="ARBA" id="ARBA00023163"/>
    </source>
</evidence>
<sequence>MTITEIAAACGVAPSTASRALSNPNRVSAEMYERISRKATEMGYASAMLPVTPKGRARGTIALVLPNLTNPYNLDLIRGSHAQARAADYLHVLVSSDESVHAEGVWLRELARTVDGIVISSPRCDDAVLQAAADTVPIVVVNRDVPGLSGVVVDTAAGMAQALDYLVSLGHRSIAYVRGPVGSWTDRARFAALTEAAERHGVELIAVGAYLPTLSAGAAASDAVVLTGATSAIFFNDTLAVGALARFRQLGVDVPEQLSVVGCDDIFGASFSNPPLTTVTSPGERAGHDATDLLMSRFSSRDRSRRLDRLAAHLSVRESTGPAPGSR</sequence>
<dbReference type="PANTHER" id="PTHR30146">
    <property type="entry name" value="LACI-RELATED TRANSCRIPTIONAL REPRESSOR"/>
    <property type="match status" value="1"/>
</dbReference>
<dbReference type="GO" id="GO:0003677">
    <property type="term" value="F:DNA binding"/>
    <property type="evidence" value="ECO:0007669"/>
    <property type="project" value="UniProtKB-KW"/>
</dbReference>
<keyword evidence="1" id="KW-0805">Transcription regulation</keyword>
<reference evidence="6" key="1">
    <citation type="journal article" date="2019" name="Int. J. Syst. Evol. Microbiol.">
        <title>The Global Catalogue of Microorganisms (GCM) 10K type strain sequencing project: providing services to taxonomists for standard genome sequencing and annotation.</title>
        <authorList>
            <consortium name="The Broad Institute Genomics Platform"/>
            <consortium name="The Broad Institute Genome Sequencing Center for Infectious Disease"/>
            <person name="Wu L."/>
            <person name="Ma J."/>
        </authorList>
    </citation>
    <scope>NUCLEOTIDE SEQUENCE [LARGE SCALE GENOMIC DNA]</scope>
    <source>
        <strain evidence="6">JCM 17688</strain>
    </source>
</reference>
<dbReference type="InterPro" id="IPR010982">
    <property type="entry name" value="Lambda_DNA-bd_dom_sf"/>
</dbReference>
<dbReference type="Gene3D" id="3.40.50.2300">
    <property type="match status" value="2"/>
</dbReference>